<dbReference type="AlphaFoldDB" id="A0A9Q9B3D1"/>
<sequence>MTTFVQSILSDNTRLTAATSKEDFSHIEVVELGSAGSSPPTTSPVTKAVPSEDDTLDETLSLANSSASSTLTAIDLNASRLVSSPYANIENQLVLEDVETPYRLFAFALTALKPIRDDYATAPYLESFNWPEVFELLRELCKQVDFEWKELKFYTVIFRSVLLPGIDRDRLGLLDQKSHEEACASGGLLKYWFGSCDGDLRNLATCLWRSRDDARAGGGGPWHAQARAAARTMYKNINFFTHQFVVKDGATSWRLEEHIESHPHR</sequence>
<keyword evidence="2" id="KW-1185">Reference proteome</keyword>
<dbReference type="PANTHER" id="PTHR36986:SF1">
    <property type="entry name" value="UPF0643 PROTEIN PB2B2.08"/>
    <property type="match status" value="1"/>
</dbReference>
<proteinExistence type="predicted"/>
<dbReference type="EMBL" id="CP099426">
    <property type="protein sequence ID" value="USW56788.1"/>
    <property type="molecule type" value="Genomic_DNA"/>
</dbReference>
<organism evidence="1 2">
    <name type="scientific">Septoria linicola</name>
    <dbReference type="NCBI Taxonomy" id="215465"/>
    <lineage>
        <taxon>Eukaryota</taxon>
        <taxon>Fungi</taxon>
        <taxon>Dikarya</taxon>
        <taxon>Ascomycota</taxon>
        <taxon>Pezizomycotina</taxon>
        <taxon>Dothideomycetes</taxon>
        <taxon>Dothideomycetidae</taxon>
        <taxon>Mycosphaerellales</taxon>
        <taxon>Mycosphaerellaceae</taxon>
        <taxon>Septoria</taxon>
    </lineage>
</organism>
<accession>A0A9Q9B3D1</accession>
<dbReference type="Proteomes" id="UP001056384">
    <property type="component" value="Chromosome 9"/>
</dbReference>
<evidence type="ECO:0000313" key="2">
    <source>
        <dbReference type="Proteomes" id="UP001056384"/>
    </source>
</evidence>
<gene>
    <name evidence="1" type="ORF">Slin15195_G101070</name>
</gene>
<dbReference type="PANTHER" id="PTHR36986">
    <property type="entry name" value="UPF0643 PROTEIN PB2B2.08"/>
    <property type="match status" value="1"/>
</dbReference>
<name>A0A9Q9B3D1_9PEZI</name>
<protein>
    <submittedName>
        <fullName evidence="1">Uncharacterized protein</fullName>
    </submittedName>
</protein>
<evidence type="ECO:0000313" key="1">
    <source>
        <dbReference type="EMBL" id="USW56788.1"/>
    </source>
</evidence>
<reference evidence="1" key="1">
    <citation type="submission" date="2022-06" db="EMBL/GenBank/DDBJ databases">
        <title>Complete genome sequences of two strains of the flax pathogen Septoria linicola.</title>
        <authorList>
            <person name="Lapalu N."/>
            <person name="Simon A."/>
            <person name="Demenou B."/>
            <person name="Paumier D."/>
            <person name="Guillot M.-P."/>
            <person name="Gout L."/>
            <person name="Valade R."/>
        </authorList>
    </citation>
    <scope>NUCLEOTIDE SEQUENCE</scope>
    <source>
        <strain evidence="1">SE15195</strain>
    </source>
</reference>